<dbReference type="Proteomes" id="UP000256629">
    <property type="component" value="Unassembled WGS sequence"/>
</dbReference>
<sequence>MIGAIQNEIKKQCKYVIEMIDSYLFYFIINKEYKEKIKNTNLSIGK</sequence>
<keyword evidence="2" id="KW-1185">Reference proteome</keyword>
<dbReference type="AlphaFoldDB" id="A0A3D9HKZ0"/>
<protein>
    <submittedName>
        <fullName evidence="1">Uncharacterized protein</fullName>
    </submittedName>
</protein>
<name>A0A3D9HKZ0_9FLAO</name>
<evidence type="ECO:0000313" key="2">
    <source>
        <dbReference type="Proteomes" id="UP000256629"/>
    </source>
</evidence>
<organism evidence="1 2">
    <name type="scientific">Seonamhaeicola aphaedonensis</name>
    <dbReference type="NCBI Taxonomy" id="1461338"/>
    <lineage>
        <taxon>Bacteria</taxon>
        <taxon>Pseudomonadati</taxon>
        <taxon>Bacteroidota</taxon>
        <taxon>Flavobacteriia</taxon>
        <taxon>Flavobacteriales</taxon>
        <taxon>Flavobacteriaceae</taxon>
    </lineage>
</organism>
<evidence type="ECO:0000313" key="1">
    <source>
        <dbReference type="EMBL" id="RED50159.1"/>
    </source>
</evidence>
<gene>
    <name evidence="1" type="ORF">DFQ02_101182</name>
</gene>
<proteinExistence type="predicted"/>
<reference evidence="1 2" key="1">
    <citation type="submission" date="2018-07" db="EMBL/GenBank/DDBJ databases">
        <title>Genomic Encyclopedia of Type Strains, Phase III (KMG-III): the genomes of soil and plant-associated and newly described type strains.</title>
        <authorList>
            <person name="Whitman W."/>
        </authorList>
    </citation>
    <scope>NUCLEOTIDE SEQUENCE [LARGE SCALE GENOMIC DNA]</scope>
    <source>
        <strain evidence="1 2">CECT 8487</strain>
    </source>
</reference>
<dbReference type="EMBL" id="QRDX01000001">
    <property type="protein sequence ID" value="RED50159.1"/>
    <property type="molecule type" value="Genomic_DNA"/>
</dbReference>
<comment type="caution">
    <text evidence="1">The sequence shown here is derived from an EMBL/GenBank/DDBJ whole genome shotgun (WGS) entry which is preliminary data.</text>
</comment>
<accession>A0A3D9HKZ0</accession>